<evidence type="ECO:0000313" key="2">
    <source>
        <dbReference type="Proteomes" id="UP000308760"/>
    </source>
</evidence>
<keyword evidence="2" id="KW-1185">Reference proteome</keyword>
<evidence type="ECO:0000313" key="1">
    <source>
        <dbReference type="EMBL" id="THV35792.1"/>
    </source>
</evidence>
<name>A0A4S8Q097_9ACTN</name>
<accession>A0A4S8Q097</accession>
<gene>
    <name evidence="1" type="ORF">FAB82_22825</name>
</gene>
<dbReference type="OrthoDB" id="2874394at2"/>
<dbReference type="AlphaFoldDB" id="A0A4S8Q097"/>
<dbReference type="EMBL" id="STGY01000073">
    <property type="protein sequence ID" value="THV35792.1"/>
    <property type="molecule type" value="Genomic_DNA"/>
</dbReference>
<comment type="caution">
    <text evidence="1">The sequence shown here is derived from an EMBL/GenBank/DDBJ whole genome shotgun (WGS) entry which is preliminary data.</text>
</comment>
<sequence>MQRHLREAGETDLAIVAADLRVYGNCECDGPTCHSFYTDEPPNGPYGEGHRNILLDREDGREGMIILDVVRGRIKFVEVLD</sequence>
<protein>
    <submittedName>
        <fullName evidence="1">Uncharacterized protein</fullName>
    </submittedName>
</protein>
<organism evidence="1 2">
    <name type="scientific">Glycomyces buryatensis</name>
    <dbReference type="NCBI Taxonomy" id="2570927"/>
    <lineage>
        <taxon>Bacteria</taxon>
        <taxon>Bacillati</taxon>
        <taxon>Actinomycetota</taxon>
        <taxon>Actinomycetes</taxon>
        <taxon>Glycomycetales</taxon>
        <taxon>Glycomycetaceae</taxon>
        <taxon>Glycomyces</taxon>
    </lineage>
</organism>
<reference evidence="1 2" key="2">
    <citation type="submission" date="2019-05" db="EMBL/GenBank/DDBJ databases">
        <title>Glycomyces buryatensis sp. nov.</title>
        <authorList>
            <person name="Nikitina E."/>
        </authorList>
    </citation>
    <scope>NUCLEOTIDE SEQUENCE [LARGE SCALE GENOMIC DNA]</scope>
    <source>
        <strain evidence="1 2">18</strain>
    </source>
</reference>
<proteinExistence type="predicted"/>
<reference evidence="2" key="1">
    <citation type="submission" date="2019-04" db="EMBL/GenBank/DDBJ databases">
        <title>Nocardioides xinjiangensis sp. nov.</title>
        <authorList>
            <person name="Liu S."/>
        </authorList>
    </citation>
    <scope>NUCLEOTIDE SEQUENCE [LARGE SCALE GENOMIC DNA]</scope>
    <source>
        <strain evidence="2">18</strain>
    </source>
</reference>
<dbReference type="Proteomes" id="UP000308760">
    <property type="component" value="Unassembled WGS sequence"/>
</dbReference>